<dbReference type="InterPro" id="IPR000523">
    <property type="entry name" value="Mg_chelatse_chII-like_cat_dom"/>
</dbReference>
<dbReference type="EMBL" id="PFWS01000057">
    <property type="protein sequence ID" value="PJA46736.1"/>
    <property type="molecule type" value="Genomic_DNA"/>
</dbReference>
<comment type="caution">
    <text evidence="3">The sequence shown here is derived from an EMBL/GenBank/DDBJ whole genome shotgun (WGS) entry which is preliminary data.</text>
</comment>
<dbReference type="Gene3D" id="3.40.50.300">
    <property type="entry name" value="P-loop containing nucleotide triphosphate hydrolases"/>
    <property type="match status" value="1"/>
</dbReference>
<dbReference type="InterPro" id="IPR045006">
    <property type="entry name" value="CHLI-like"/>
</dbReference>
<evidence type="ECO:0000313" key="3">
    <source>
        <dbReference type="EMBL" id="PJA46736.1"/>
    </source>
</evidence>
<evidence type="ECO:0008006" key="5">
    <source>
        <dbReference type="Google" id="ProtNLM"/>
    </source>
</evidence>
<dbReference type="SUPFAM" id="SSF52540">
    <property type="entry name" value="P-loop containing nucleoside triphosphate hydrolases"/>
    <property type="match status" value="1"/>
</dbReference>
<dbReference type="PANTHER" id="PTHR32039">
    <property type="entry name" value="MAGNESIUM-CHELATASE SUBUNIT CHLI"/>
    <property type="match status" value="1"/>
</dbReference>
<organism evidence="3 4">
    <name type="scientific">Candidatus Uhrbacteria bacterium CG_4_9_14_3_um_filter_36_7</name>
    <dbReference type="NCBI Taxonomy" id="1975033"/>
    <lineage>
        <taxon>Bacteria</taxon>
        <taxon>Candidatus Uhriibacteriota</taxon>
    </lineage>
</organism>
<name>A0A2M7XG74_9BACT</name>
<evidence type="ECO:0000313" key="4">
    <source>
        <dbReference type="Proteomes" id="UP000229749"/>
    </source>
</evidence>
<feature type="domain" description="Mg chelatase-related protein C-terminal" evidence="2">
    <location>
        <begin position="60"/>
        <end position="154"/>
    </location>
</feature>
<feature type="domain" description="Magnesium chelatase ChlI-like catalytic" evidence="1">
    <location>
        <begin position="1"/>
        <end position="51"/>
    </location>
</feature>
<accession>A0A2M7XG74</accession>
<reference evidence="4" key="1">
    <citation type="submission" date="2017-09" db="EMBL/GenBank/DDBJ databases">
        <title>Depth-based differentiation of microbial function through sediment-hosted aquifers and enrichment of novel symbionts in the deep terrestrial subsurface.</title>
        <authorList>
            <person name="Probst A.J."/>
            <person name="Ladd B."/>
            <person name="Jarett J.K."/>
            <person name="Geller-Mcgrath D.E."/>
            <person name="Sieber C.M.K."/>
            <person name="Emerson J.B."/>
            <person name="Anantharaman K."/>
            <person name="Thomas B.C."/>
            <person name="Malmstrom R."/>
            <person name="Stieglmeier M."/>
            <person name="Klingl A."/>
            <person name="Woyke T."/>
            <person name="Ryan C.M."/>
            <person name="Banfield J.F."/>
        </authorList>
    </citation>
    <scope>NUCLEOTIDE SEQUENCE [LARGE SCALE GENOMIC DNA]</scope>
</reference>
<dbReference type="Pfam" id="PF01078">
    <property type="entry name" value="Mg_chelatase"/>
    <property type="match status" value="1"/>
</dbReference>
<evidence type="ECO:0000259" key="2">
    <source>
        <dbReference type="Pfam" id="PF13335"/>
    </source>
</evidence>
<evidence type="ECO:0000259" key="1">
    <source>
        <dbReference type="Pfam" id="PF01078"/>
    </source>
</evidence>
<dbReference type="PANTHER" id="PTHR32039:SF7">
    <property type="entry name" value="COMPETENCE PROTEIN COMM"/>
    <property type="match status" value="1"/>
</dbReference>
<sequence length="162" mass="18353">MNPCPCGYATDPTHHCTCSRHAILKYLRKISGPLLDRIDLCIPVPKVETEKLLKKTLEVASSQFLKSVYGARRIQYKRFRASGHFTNAEMSPKELEMFCLIDDESQKLMKIATEKLSLSARGYTRVLKIARTIADLAQSQSILAHHLSEALTYRPGIEIFTK</sequence>
<proteinExistence type="predicted"/>
<protein>
    <recommendedName>
        <fullName evidence="5">Magnesium chelatase</fullName>
    </recommendedName>
</protein>
<dbReference type="InterPro" id="IPR025158">
    <property type="entry name" value="Mg_chelat-rel_C"/>
</dbReference>
<dbReference type="InterPro" id="IPR027417">
    <property type="entry name" value="P-loop_NTPase"/>
</dbReference>
<gene>
    <name evidence="3" type="ORF">CO172_03645</name>
</gene>
<dbReference type="AlphaFoldDB" id="A0A2M7XG74"/>
<dbReference type="Pfam" id="PF13335">
    <property type="entry name" value="Mg_chelatase_C"/>
    <property type="match status" value="1"/>
</dbReference>
<dbReference type="Proteomes" id="UP000229749">
    <property type="component" value="Unassembled WGS sequence"/>
</dbReference>
<dbReference type="GO" id="GO:0005524">
    <property type="term" value="F:ATP binding"/>
    <property type="evidence" value="ECO:0007669"/>
    <property type="project" value="InterPro"/>
</dbReference>